<keyword evidence="3 5" id="KW-0949">S-adenosyl-L-methionine</keyword>
<feature type="binding site" evidence="5">
    <location>
        <begin position="118"/>
        <end position="123"/>
    </location>
    <ligand>
        <name>S-adenosyl-L-methionine</name>
        <dbReference type="ChEBI" id="CHEBI:59789"/>
    </ligand>
</feature>
<comment type="catalytic activity">
    <reaction evidence="5">
        <text>pseudouridine(1915) in 23S rRNA + S-adenosyl-L-methionine = N(3)-methylpseudouridine(1915) in 23S rRNA + S-adenosyl-L-homocysteine + H(+)</text>
        <dbReference type="Rhea" id="RHEA:42752"/>
        <dbReference type="Rhea" id="RHEA-COMP:10221"/>
        <dbReference type="Rhea" id="RHEA-COMP:10222"/>
        <dbReference type="ChEBI" id="CHEBI:15378"/>
        <dbReference type="ChEBI" id="CHEBI:57856"/>
        <dbReference type="ChEBI" id="CHEBI:59789"/>
        <dbReference type="ChEBI" id="CHEBI:65314"/>
        <dbReference type="ChEBI" id="CHEBI:74486"/>
        <dbReference type="EC" id="2.1.1.177"/>
    </reaction>
</comment>
<protein>
    <recommendedName>
        <fullName evidence="5">Ribosomal RNA large subunit methyltransferase H</fullName>
        <ecNumber evidence="5">2.1.1.177</ecNumber>
    </recommendedName>
    <alternativeName>
        <fullName evidence="5">23S rRNA (pseudouridine1915-N3)-methyltransferase</fullName>
    </alternativeName>
    <alternativeName>
        <fullName evidence="5">23S rRNA m3Psi1915 methyltransferase</fullName>
    </alternativeName>
    <alternativeName>
        <fullName evidence="5">rRNA (pseudouridine-N3-)-methyltransferase RlmH</fullName>
    </alternativeName>
</protein>
<dbReference type="EC" id="2.1.1.177" evidence="5"/>
<gene>
    <name evidence="5" type="primary">rlmH</name>
    <name evidence="6" type="ordered locus">AciX9_3744</name>
</gene>
<keyword evidence="5" id="KW-0963">Cytoplasm</keyword>
<dbReference type="AlphaFoldDB" id="E8WVY5"/>
<dbReference type="SUPFAM" id="SSF75217">
    <property type="entry name" value="alpha/beta knot"/>
    <property type="match status" value="1"/>
</dbReference>
<evidence type="ECO:0000256" key="3">
    <source>
        <dbReference type="ARBA" id="ARBA00022691"/>
    </source>
</evidence>
<comment type="function">
    <text evidence="5">Specifically methylates the pseudouridine at position 1915 (m3Psi1915) in 23S rRNA.</text>
</comment>
<dbReference type="PANTHER" id="PTHR33603:SF1">
    <property type="entry name" value="RIBOSOMAL RNA LARGE SUBUNIT METHYLTRANSFERASE H"/>
    <property type="match status" value="1"/>
</dbReference>
<evidence type="ECO:0000313" key="6">
    <source>
        <dbReference type="EMBL" id="ADW70744.1"/>
    </source>
</evidence>
<dbReference type="PIRSF" id="PIRSF004505">
    <property type="entry name" value="MT_bac"/>
    <property type="match status" value="1"/>
</dbReference>
<dbReference type="EMBL" id="CP002480">
    <property type="protein sequence ID" value="ADW70744.1"/>
    <property type="molecule type" value="Genomic_DNA"/>
</dbReference>
<dbReference type="Proteomes" id="UP000000343">
    <property type="component" value="Chromosome"/>
</dbReference>
<evidence type="ECO:0000313" key="7">
    <source>
        <dbReference type="Proteomes" id="UP000000343"/>
    </source>
</evidence>
<dbReference type="RefSeq" id="WP_013582052.1">
    <property type="nucleotide sequence ID" value="NC_015064.1"/>
</dbReference>
<dbReference type="GO" id="GO:0070038">
    <property type="term" value="F:rRNA (pseudouridine-N3-)-methyltransferase activity"/>
    <property type="evidence" value="ECO:0007669"/>
    <property type="project" value="UniProtKB-UniRule"/>
</dbReference>
<evidence type="ECO:0000256" key="1">
    <source>
        <dbReference type="ARBA" id="ARBA00022603"/>
    </source>
</evidence>
<dbReference type="eggNOG" id="COG1576">
    <property type="taxonomic scope" value="Bacteria"/>
</dbReference>
<comment type="caution">
    <text evidence="5">Lacks conserved residue(s) required for the propagation of feature annotation.</text>
</comment>
<dbReference type="PaxDb" id="1198114-AciX9_3744"/>
<evidence type="ECO:0000256" key="2">
    <source>
        <dbReference type="ARBA" id="ARBA00022679"/>
    </source>
</evidence>
<dbReference type="InterPro" id="IPR029026">
    <property type="entry name" value="tRNA_m1G_MTases_N"/>
</dbReference>
<reference evidence="7" key="1">
    <citation type="submission" date="2011-01" db="EMBL/GenBank/DDBJ databases">
        <title>Complete sequence of chromosome of Acidobacterium sp. MP5ACTX9.</title>
        <authorList>
            <consortium name="US DOE Joint Genome Institute"/>
            <person name="Lucas S."/>
            <person name="Copeland A."/>
            <person name="Lapidus A."/>
            <person name="Cheng J.-F."/>
            <person name="Goodwin L."/>
            <person name="Pitluck S."/>
            <person name="Teshima H."/>
            <person name="Detter J.C."/>
            <person name="Han C."/>
            <person name="Tapia R."/>
            <person name="Land M."/>
            <person name="Hauser L."/>
            <person name="Kyrpides N."/>
            <person name="Ivanova N."/>
            <person name="Ovchinnikova G."/>
            <person name="Pagani I."/>
            <person name="Rawat S.R."/>
            <person name="Mannisto M."/>
            <person name="Haggblom M.M."/>
            <person name="Woyke T."/>
        </authorList>
    </citation>
    <scope>NUCLEOTIDE SEQUENCE [LARGE SCALE GENOMIC DNA]</scope>
    <source>
        <strain evidence="7">MP5ACTX9</strain>
    </source>
</reference>
<comment type="similarity">
    <text evidence="4 5">Belongs to the RNA methyltransferase RlmH family.</text>
</comment>
<keyword evidence="2 5" id="KW-0808">Transferase</keyword>
<dbReference type="OrthoDB" id="9806643at2"/>
<feature type="binding site" evidence="5">
    <location>
        <position position="99"/>
    </location>
    <ligand>
        <name>S-adenosyl-L-methionine</name>
        <dbReference type="ChEBI" id="CHEBI:59789"/>
    </ligand>
</feature>
<dbReference type="CDD" id="cd18081">
    <property type="entry name" value="RlmH-like"/>
    <property type="match status" value="1"/>
</dbReference>
<organism evidence="7">
    <name type="scientific">Granulicella tundricola (strain ATCC BAA-1859 / DSM 23138 / MP5ACTX9)</name>
    <dbReference type="NCBI Taxonomy" id="1198114"/>
    <lineage>
        <taxon>Bacteria</taxon>
        <taxon>Pseudomonadati</taxon>
        <taxon>Acidobacteriota</taxon>
        <taxon>Terriglobia</taxon>
        <taxon>Terriglobales</taxon>
        <taxon>Acidobacteriaceae</taxon>
        <taxon>Granulicella</taxon>
    </lineage>
</organism>
<dbReference type="InterPro" id="IPR029028">
    <property type="entry name" value="Alpha/beta_knot_MTases"/>
</dbReference>
<comment type="subunit">
    <text evidence="5">Homodimer.</text>
</comment>
<proteinExistence type="inferred from homology"/>
<comment type="subcellular location">
    <subcellularLocation>
        <location evidence="5">Cytoplasm</location>
    </subcellularLocation>
</comment>
<name>E8WVY5_GRATM</name>
<dbReference type="HOGENOM" id="CLU_100552_1_0_0"/>
<dbReference type="KEGG" id="acm:AciX9_3744"/>
<keyword evidence="5" id="KW-0698">rRNA processing</keyword>
<evidence type="ECO:0000256" key="5">
    <source>
        <dbReference type="HAMAP-Rule" id="MF_00658"/>
    </source>
</evidence>
<dbReference type="PANTHER" id="PTHR33603">
    <property type="entry name" value="METHYLTRANSFERASE"/>
    <property type="match status" value="1"/>
</dbReference>
<keyword evidence="7" id="KW-1185">Reference proteome</keyword>
<keyword evidence="1 5" id="KW-0489">Methyltransferase</keyword>
<evidence type="ECO:0000256" key="4">
    <source>
        <dbReference type="ARBA" id="ARBA00038303"/>
    </source>
</evidence>
<dbReference type="HAMAP" id="MF_00658">
    <property type="entry name" value="23SrRNA_methyltr_H"/>
    <property type="match status" value="1"/>
</dbReference>
<dbReference type="InterPro" id="IPR003742">
    <property type="entry name" value="RlmH-like"/>
</dbReference>
<dbReference type="STRING" id="1198114.AciX9_3744"/>
<dbReference type="GO" id="GO:0005737">
    <property type="term" value="C:cytoplasm"/>
    <property type="evidence" value="ECO:0007669"/>
    <property type="project" value="UniProtKB-SubCell"/>
</dbReference>
<dbReference type="Gene3D" id="3.40.1280.10">
    <property type="match status" value="1"/>
</dbReference>
<dbReference type="Pfam" id="PF02590">
    <property type="entry name" value="SPOUT_MTase"/>
    <property type="match status" value="1"/>
</dbReference>
<sequence>MTELTLSAIVSKRSRAKSDEFQALTDRYLARAAHYMPAQALNFESEDALSAWIAKAPGRAAAHAILFDPRGKTLTSDEFAHTLGRLRDDGAQRIVFAIGPADGWSDQARTRAAALVSFGRITLPHELARVVAAEQIYRALTILAGHPYHLGH</sequence>
<accession>E8WVY5</accession>